<proteinExistence type="inferred from homology"/>
<evidence type="ECO:0000259" key="7">
    <source>
        <dbReference type="Pfam" id="PF00144"/>
    </source>
</evidence>
<organism evidence="8 9">
    <name type="scientific">Bradyrhizobium zhanjiangense</name>
    <dbReference type="NCBI Taxonomy" id="1325107"/>
    <lineage>
        <taxon>Bacteria</taxon>
        <taxon>Pseudomonadati</taxon>
        <taxon>Pseudomonadota</taxon>
        <taxon>Alphaproteobacteria</taxon>
        <taxon>Hyphomicrobiales</taxon>
        <taxon>Nitrobacteraceae</taxon>
        <taxon>Bradyrhizobium</taxon>
    </lineage>
</organism>
<dbReference type="EC" id="3.5.2.6" evidence="2 6"/>
<keyword evidence="4 6" id="KW-0046">Antibiotic resistance</keyword>
<comment type="caution">
    <text evidence="8">The sequence shown here is derived from an EMBL/GenBank/DDBJ whole genome shotgun (WGS) entry which is preliminary data.</text>
</comment>
<dbReference type="InterPro" id="IPR051478">
    <property type="entry name" value="Beta-lactamase-like_AB/R"/>
</dbReference>
<dbReference type="SUPFAM" id="SSF56601">
    <property type="entry name" value="beta-lactamase/transpeptidase-like"/>
    <property type="match status" value="1"/>
</dbReference>
<dbReference type="GO" id="GO:0046677">
    <property type="term" value="P:response to antibiotic"/>
    <property type="evidence" value="ECO:0007669"/>
    <property type="project" value="UniProtKB-UniRule"/>
</dbReference>
<dbReference type="InterPro" id="IPR012338">
    <property type="entry name" value="Beta-lactam/transpept-like"/>
</dbReference>
<feature type="domain" description="Beta-lactamase-related" evidence="7">
    <location>
        <begin position="64"/>
        <end position="342"/>
    </location>
</feature>
<evidence type="ECO:0000256" key="3">
    <source>
        <dbReference type="ARBA" id="ARBA00022801"/>
    </source>
</evidence>
<name>A0A4V1KW36_9BRAD</name>
<gene>
    <name evidence="8" type="ORF">EAS61_20670</name>
</gene>
<dbReference type="AlphaFoldDB" id="A0A4V1KW36"/>
<dbReference type="Proteomes" id="UP000290174">
    <property type="component" value="Unassembled WGS sequence"/>
</dbReference>
<evidence type="ECO:0000256" key="1">
    <source>
        <dbReference type="ARBA" id="ARBA00007840"/>
    </source>
</evidence>
<dbReference type="PROSITE" id="PS00336">
    <property type="entry name" value="BETA_LACTAMASE_C"/>
    <property type="match status" value="1"/>
</dbReference>
<dbReference type="PANTHER" id="PTHR22935">
    <property type="entry name" value="PENICILLIN-BINDING PROTEIN"/>
    <property type="match status" value="1"/>
</dbReference>
<dbReference type="InterPro" id="IPR001466">
    <property type="entry name" value="Beta-lactam-related"/>
</dbReference>
<evidence type="ECO:0000256" key="2">
    <source>
        <dbReference type="ARBA" id="ARBA00012865"/>
    </source>
</evidence>
<keyword evidence="3 6" id="KW-0378">Hydrolase</keyword>
<sequence length="388" mass="40934">MAFSDPSLAIQNIIDAAVSDYMGMAVYVFTDFDGSGTPSAKFFSPSKTEVWDSNHDVVSAAKLPNTLFEIGSISKVFTSRIFYSLQGTYDGNTVGSCMPSISLPVAISGIPVADIVTYASGFPQDNDEPPDPRGQFCPPSNLQNLADLVDWFNSGQHSSWICPARECYTYSNLAWSLLAIVGLNPQNPYVDVYDGYNAQLAELCADLGMGNTALFSTGQVPSMVCGYTGTQPFEVGQSYKPGPTMEFGAGAIVSCASDMLQWLLYNMGQLQPSPTEFAILQMQQQASPARGKCGTTGTCQVQTQGPTVAIGWFFPKIAGAAGRVLSKDGSVPGFSSWMGFESWVQNGANAPSGNGVVVLSAGSLASSVGQKIMSTLLSAEVEGGLSSS</sequence>
<evidence type="ECO:0000256" key="6">
    <source>
        <dbReference type="RuleBase" id="RU361140"/>
    </source>
</evidence>
<comment type="similarity">
    <text evidence="5">Belongs to the beta-lactamase family.</text>
</comment>
<dbReference type="InterPro" id="IPR001586">
    <property type="entry name" value="Beta-lactam_class-C_AS"/>
</dbReference>
<dbReference type="Gene3D" id="3.40.710.10">
    <property type="entry name" value="DD-peptidase/beta-lactamase superfamily"/>
    <property type="match status" value="1"/>
</dbReference>
<protein>
    <recommendedName>
        <fullName evidence="2 6">Beta-lactamase</fullName>
        <ecNumber evidence="2 6">3.5.2.6</ecNumber>
    </recommendedName>
</protein>
<evidence type="ECO:0000256" key="4">
    <source>
        <dbReference type="ARBA" id="ARBA00023251"/>
    </source>
</evidence>
<dbReference type="GO" id="GO:0008800">
    <property type="term" value="F:beta-lactamase activity"/>
    <property type="evidence" value="ECO:0007669"/>
    <property type="project" value="UniProtKB-UniRule"/>
</dbReference>
<dbReference type="PANTHER" id="PTHR22935:SF95">
    <property type="entry name" value="BETA-LACTAMASE-LIKE 1-RELATED"/>
    <property type="match status" value="1"/>
</dbReference>
<evidence type="ECO:0000313" key="8">
    <source>
        <dbReference type="EMBL" id="RXG93950.1"/>
    </source>
</evidence>
<reference evidence="8 9" key="1">
    <citation type="submission" date="2018-11" db="EMBL/GenBank/DDBJ databases">
        <title>Bradyrhizobium sp. nov., isolated from effective nodules of peanut in China.</title>
        <authorList>
            <person name="Li Y."/>
        </authorList>
    </citation>
    <scope>NUCLEOTIDE SEQUENCE [LARGE SCALE GENOMIC DNA]</scope>
    <source>
        <strain evidence="8 9">CCBAU 51770</strain>
    </source>
</reference>
<dbReference type="Pfam" id="PF00144">
    <property type="entry name" value="Beta-lactamase"/>
    <property type="match status" value="1"/>
</dbReference>
<evidence type="ECO:0000313" key="9">
    <source>
        <dbReference type="Proteomes" id="UP000290174"/>
    </source>
</evidence>
<comment type="catalytic activity">
    <reaction evidence="6">
        <text>a beta-lactam + H2O = a substituted beta-amino acid</text>
        <dbReference type="Rhea" id="RHEA:20401"/>
        <dbReference type="ChEBI" id="CHEBI:15377"/>
        <dbReference type="ChEBI" id="CHEBI:35627"/>
        <dbReference type="ChEBI" id="CHEBI:140347"/>
        <dbReference type="EC" id="3.5.2.6"/>
    </reaction>
</comment>
<dbReference type="RefSeq" id="WP_128931475.1">
    <property type="nucleotide sequence ID" value="NZ_CP022221.1"/>
</dbReference>
<accession>A0A4V1KW36</accession>
<dbReference type="GO" id="GO:0017001">
    <property type="term" value="P:antibiotic catabolic process"/>
    <property type="evidence" value="ECO:0007669"/>
    <property type="project" value="InterPro"/>
</dbReference>
<dbReference type="GO" id="GO:0030288">
    <property type="term" value="C:outer membrane-bounded periplasmic space"/>
    <property type="evidence" value="ECO:0007669"/>
    <property type="project" value="InterPro"/>
</dbReference>
<evidence type="ECO:0000256" key="5">
    <source>
        <dbReference type="ARBA" id="ARBA00038473"/>
    </source>
</evidence>
<dbReference type="EMBL" id="RKMK01000019">
    <property type="protein sequence ID" value="RXG93950.1"/>
    <property type="molecule type" value="Genomic_DNA"/>
</dbReference>
<comment type="similarity">
    <text evidence="1 6">Belongs to the class-C beta-lactamase family.</text>
</comment>